<sequence>MREKLKNRTNCINTGPEHFDGPQTHAPWFGCRIEHRVAAVILRAGQCPAQCKQADDKQVGVPPESTDNKNLTPTDLMLPLVFSTPPLPSSQTSIFTVLLSLLPQDFLSSKFFDVPFSISVRCGQGIVWLGHGAERKNSNNLCRVLSLSHRSTEGRIFLLDVATPSRTADTLSRPVETMTLPPGQSNHCSGHQTATRSANRARDYN</sequence>
<keyword evidence="3" id="KW-1185">Reference proteome</keyword>
<evidence type="ECO:0000313" key="2">
    <source>
        <dbReference type="EMBL" id="KAK3788762.1"/>
    </source>
</evidence>
<dbReference type="AlphaFoldDB" id="A0AAE1DZS8"/>
<gene>
    <name evidence="2" type="ORF">RRG08_029212</name>
</gene>
<proteinExistence type="predicted"/>
<feature type="compositionally biased region" description="Polar residues" evidence="1">
    <location>
        <begin position="182"/>
        <end position="198"/>
    </location>
</feature>
<evidence type="ECO:0000256" key="1">
    <source>
        <dbReference type="SAM" id="MobiDB-lite"/>
    </source>
</evidence>
<feature type="region of interest" description="Disordered" evidence="1">
    <location>
        <begin position="176"/>
        <end position="205"/>
    </location>
</feature>
<protein>
    <submittedName>
        <fullName evidence="2">Uncharacterized protein</fullName>
    </submittedName>
</protein>
<name>A0AAE1DZS8_9GAST</name>
<dbReference type="EMBL" id="JAWDGP010001738">
    <property type="protein sequence ID" value="KAK3788762.1"/>
    <property type="molecule type" value="Genomic_DNA"/>
</dbReference>
<comment type="caution">
    <text evidence="2">The sequence shown here is derived from an EMBL/GenBank/DDBJ whole genome shotgun (WGS) entry which is preliminary data.</text>
</comment>
<accession>A0AAE1DZS8</accession>
<evidence type="ECO:0000313" key="3">
    <source>
        <dbReference type="Proteomes" id="UP001283361"/>
    </source>
</evidence>
<dbReference type="Proteomes" id="UP001283361">
    <property type="component" value="Unassembled WGS sequence"/>
</dbReference>
<organism evidence="2 3">
    <name type="scientific">Elysia crispata</name>
    <name type="common">lettuce slug</name>
    <dbReference type="NCBI Taxonomy" id="231223"/>
    <lineage>
        <taxon>Eukaryota</taxon>
        <taxon>Metazoa</taxon>
        <taxon>Spiralia</taxon>
        <taxon>Lophotrochozoa</taxon>
        <taxon>Mollusca</taxon>
        <taxon>Gastropoda</taxon>
        <taxon>Heterobranchia</taxon>
        <taxon>Euthyneura</taxon>
        <taxon>Panpulmonata</taxon>
        <taxon>Sacoglossa</taxon>
        <taxon>Placobranchoidea</taxon>
        <taxon>Plakobranchidae</taxon>
        <taxon>Elysia</taxon>
    </lineage>
</organism>
<reference evidence="2" key="1">
    <citation type="journal article" date="2023" name="G3 (Bethesda)">
        <title>A reference genome for the long-term kleptoplast-retaining sea slug Elysia crispata morphotype clarki.</title>
        <authorList>
            <person name="Eastman K.E."/>
            <person name="Pendleton A.L."/>
            <person name="Shaikh M.A."/>
            <person name="Suttiyut T."/>
            <person name="Ogas R."/>
            <person name="Tomko P."/>
            <person name="Gavelis G."/>
            <person name="Widhalm J.R."/>
            <person name="Wisecaver J.H."/>
        </authorList>
    </citation>
    <scope>NUCLEOTIDE SEQUENCE</scope>
    <source>
        <strain evidence="2">ECLA1</strain>
    </source>
</reference>